<dbReference type="RefSeq" id="WP_074913419.1">
    <property type="nucleotide sequence ID" value="NZ_FOVK01000032.1"/>
</dbReference>
<dbReference type="EMBL" id="FOVK01000032">
    <property type="protein sequence ID" value="SFO19102.1"/>
    <property type="molecule type" value="Genomic_DNA"/>
</dbReference>
<dbReference type="OrthoDB" id="1956013at2"/>
<organism evidence="1 2">
    <name type="scientific">Proteiniclasticum ruminis</name>
    <dbReference type="NCBI Taxonomy" id="398199"/>
    <lineage>
        <taxon>Bacteria</taxon>
        <taxon>Bacillati</taxon>
        <taxon>Bacillota</taxon>
        <taxon>Clostridia</taxon>
        <taxon>Eubacteriales</taxon>
        <taxon>Clostridiaceae</taxon>
        <taxon>Proteiniclasticum</taxon>
    </lineage>
</organism>
<dbReference type="AlphaFoldDB" id="A0A1I5F5T6"/>
<accession>A0A1I5F5T6</accession>
<keyword evidence="2" id="KW-1185">Reference proteome</keyword>
<gene>
    <name evidence="1" type="ORF">SAMN04488695_1322</name>
</gene>
<protein>
    <submittedName>
        <fullName evidence="1">Uncharacterized protein</fullName>
    </submittedName>
</protein>
<evidence type="ECO:0000313" key="2">
    <source>
        <dbReference type="Proteomes" id="UP000181899"/>
    </source>
</evidence>
<name>A0A1I5F5T6_9CLOT</name>
<dbReference type="Proteomes" id="UP000181899">
    <property type="component" value="Unassembled WGS sequence"/>
</dbReference>
<reference evidence="1 2" key="1">
    <citation type="submission" date="2016-10" db="EMBL/GenBank/DDBJ databases">
        <authorList>
            <person name="de Groot N.N."/>
        </authorList>
    </citation>
    <scope>NUCLEOTIDE SEQUENCE [LARGE SCALE GENOMIC DNA]</scope>
    <source>
        <strain evidence="1 2">ML2</strain>
    </source>
</reference>
<evidence type="ECO:0000313" key="1">
    <source>
        <dbReference type="EMBL" id="SFO19102.1"/>
    </source>
</evidence>
<proteinExistence type="predicted"/>
<sequence length="62" mass="7280">MNPFETSERMITISDELTKKSEALSKAVSPERRRLIEEDIDILEVEFFSIKHMLENIKLTNI</sequence>